<comment type="caution">
    <text evidence="2">The sequence shown here is derived from an EMBL/GenBank/DDBJ whole genome shotgun (WGS) entry which is preliminary data.</text>
</comment>
<sequence length="291" mass="31347">MPQAKGVWGLGSCGISNLHISFGTTSLPEDHGRSASVVVPPLLQSQVATPSFSLHSEQRRISASLVNPDQSLSITGDFSSSKAHQQIIPEDSVPASHSHNSTRTPSPLPCSSPFSLDNSRAFSPAQIPSINISVSEECNSPSQRVPPCLNIETSDIEGALSEWSPQFHQENQSDDLEILYSKIQNPSEHLKLNFSSTPIDNQDQSNPDGIPDKDCSMEQLILKLRYLSSSSPSMARALSLLDNVEDTHIANQVTEVVVHSSSVKEISLSNCPAQVKGAQITSSPRDVTPSE</sequence>
<feature type="region of interest" description="Disordered" evidence="1">
    <location>
        <begin position="92"/>
        <end position="115"/>
    </location>
</feature>
<evidence type="ECO:0000313" key="3">
    <source>
        <dbReference type="Proteomes" id="UP000499080"/>
    </source>
</evidence>
<evidence type="ECO:0000256" key="1">
    <source>
        <dbReference type="SAM" id="MobiDB-lite"/>
    </source>
</evidence>
<dbReference type="EMBL" id="BGPR01000858">
    <property type="protein sequence ID" value="GBM38069.1"/>
    <property type="molecule type" value="Genomic_DNA"/>
</dbReference>
<organism evidence="2 3">
    <name type="scientific">Araneus ventricosus</name>
    <name type="common">Orbweaver spider</name>
    <name type="synonym">Epeira ventricosa</name>
    <dbReference type="NCBI Taxonomy" id="182803"/>
    <lineage>
        <taxon>Eukaryota</taxon>
        <taxon>Metazoa</taxon>
        <taxon>Ecdysozoa</taxon>
        <taxon>Arthropoda</taxon>
        <taxon>Chelicerata</taxon>
        <taxon>Arachnida</taxon>
        <taxon>Araneae</taxon>
        <taxon>Araneomorphae</taxon>
        <taxon>Entelegynae</taxon>
        <taxon>Araneoidea</taxon>
        <taxon>Araneidae</taxon>
        <taxon>Araneus</taxon>
    </lineage>
</organism>
<proteinExistence type="predicted"/>
<feature type="compositionally biased region" description="Polar residues" evidence="1">
    <location>
        <begin position="194"/>
        <end position="207"/>
    </location>
</feature>
<feature type="compositionally biased region" description="Polar residues" evidence="1">
    <location>
        <begin position="95"/>
        <end position="104"/>
    </location>
</feature>
<protein>
    <submittedName>
        <fullName evidence="2">Uncharacterized protein</fullName>
    </submittedName>
</protein>
<dbReference type="Proteomes" id="UP000499080">
    <property type="component" value="Unassembled WGS sequence"/>
</dbReference>
<reference evidence="2 3" key="1">
    <citation type="journal article" date="2019" name="Sci. Rep.">
        <title>Orb-weaving spider Araneus ventricosus genome elucidates the spidroin gene catalogue.</title>
        <authorList>
            <person name="Kono N."/>
            <person name="Nakamura H."/>
            <person name="Ohtoshi R."/>
            <person name="Moran D.A.P."/>
            <person name="Shinohara A."/>
            <person name="Yoshida Y."/>
            <person name="Fujiwara M."/>
            <person name="Mori M."/>
            <person name="Tomita M."/>
            <person name="Arakawa K."/>
        </authorList>
    </citation>
    <scope>NUCLEOTIDE SEQUENCE [LARGE SCALE GENOMIC DNA]</scope>
</reference>
<feature type="region of interest" description="Disordered" evidence="1">
    <location>
        <begin position="194"/>
        <end position="213"/>
    </location>
</feature>
<gene>
    <name evidence="2" type="ORF">AVEN_40949_1</name>
</gene>
<evidence type="ECO:0000313" key="2">
    <source>
        <dbReference type="EMBL" id="GBM38069.1"/>
    </source>
</evidence>
<dbReference type="AlphaFoldDB" id="A0A4Y2FCM7"/>
<name>A0A4Y2FCM7_ARAVE</name>
<accession>A0A4Y2FCM7</accession>
<keyword evidence="3" id="KW-1185">Reference proteome</keyword>